<evidence type="ECO:0000256" key="1">
    <source>
        <dbReference type="PROSITE-ProRule" id="PRU00339"/>
    </source>
</evidence>
<dbReference type="RefSeq" id="WP_223906192.1">
    <property type="nucleotide sequence ID" value="NZ_AP024238.1"/>
</dbReference>
<organism evidence="4 5">
    <name type="scientific">Rhodoferax lithotrophicus</name>
    <dbReference type="NCBI Taxonomy" id="2798804"/>
    <lineage>
        <taxon>Bacteria</taxon>
        <taxon>Pseudomonadati</taxon>
        <taxon>Pseudomonadota</taxon>
        <taxon>Betaproteobacteria</taxon>
        <taxon>Burkholderiales</taxon>
        <taxon>Comamonadaceae</taxon>
        <taxon>Rhodoferax</taxon>
    </lineage>
</organism>
<dbReference type="Gene3D" id="1.25.40.10">
    <property type="entry name" value="Tetratricopeptide repeat domain"/>
    <property type="match status" value="1"/>
</dbReference>
<dbReference type="Proteomes" id="UP000824366">
    <property type="component" value="Chromosome"/>
</dbReference>
<reference evidence="4 5" key="1">
    <citation type="journal article" date="2021" name="Microbiol. Spectr.">
        <title>A Single Bacterium Capable of Oxidation and Reduction of Iron at Circumneutral pH.</title>
        <authorList>
            <person name="Kato S."/>
            <person name="Ohkuma M."/>
        </authorList>
    </citation>
    <scope>NUCLEOTIDE SEQUENCE [LARGE SCALE GENOMIC DNA]</scope>
    <source>
        <strain evidence="4 5">MIZ03</strain>
    </source>
</reference>
<feature type="compositionally biased region" description="Basic and acidic residues" evidence="2">
    <location>
        <begin position="198"/>
        <end position="212"/>
    </location>
</feature>
<feature type="compositionally biased region" description="Low complexity" evidence="2">
    <location>
        <begin position="130"/>
        <end position="154"/>
    </location>
</feature>
<name>A0ABN6DG87_9BURK</name>
<dbReference type="SUPFAM" id="SSF48452">
    <property type="entry name" value="TPR-like"/>
    <property type="match status" value="1"/>
</dbReference>
<feature type="chain" id="PRO_5045275865" description="Tetratricopeptide repeat protein" evidence="3">
    <location>
        <begin position="20"/>
        <end position="337"/>
    </location>
</feature>
<keyword evidence="1" id="KW-0802">TPR repeat</keyword>
<feature type="compositionally biased region" description="Low complexity" evidence="2">
    <location>
        <begin position="228"/>
        <end position="254"/>
    </location>
</feature>
<feature type="compositionally biased region" description="Polar residues" evidence="2">
    <location>
        <begin position="284"/>
        <end position="305"/>
    </location>
</feature>
<evidence type="ECO:0008006" key="6">
    <source>
        <dbReference type="Google" id="ProtNLM"/>
    </source>
</evidence>
<feature type="repeat" description="TPR" evidence="1">
    <location>
        <begin position="83"/>
        <end position="116"/>
    </location>
</feature>
<dbReference type="PROSITE" id="PS50005">
    <property type="entry name" value="TPR"/>
    <property type="match status" value="1"/>
</dbReference>
<proteinExistence type="predicted"/>
<dbReference type="EMBL" id="AP024238">
    <property type="protein sequence ID" value="BCO29826.1"/>
    <property type="molecule type" value="Genomic_DNA"/>
</dbReference>
<evidence type="ECO:0000256" key="3">
    <source>
        <dbReference type="SAM" id="SignalP"/>
    </source>
</evidence>
<evidence type="ECO:0000313" key="5">
    <source>
        <dbReference type="Proteomes" id="UP000824366"/>
    </source>
</evidence>
<sequence length="337" mass="34945">MKKVAFTATLMLLAAQAQADTGAAGWWSSLWRNADQRGEALLQQGQPAEAAKTYADPRRKAQAQFKAGDYAAAAQELSSLNDSEAHYNRGNALAHAGDLAAALKAYDAALKLAPQHADARHNRDLVAKALAQQQAADKNQPQNGQPGQPKDGQPSDQKDKLQDGSQDGTPNNPQGQSQKPASQGPSGDKPGNGSNKPPDAKPGDKPGDKANDKPGSTGNNQPAAGVQKPSAAASGPQKAAQANPATASSAANDAEQARRDAQASLQAAQAAKAAPAAKGQSTADGIQTGASAASSTPLTENQMAQEQWLRSIPDDPGGLLRRKFMIQHLMRQRDAKP</sequence>
<keyword evidence="5" id="KW-1185">Reference proteome</keyword>
<evidence type="ECO:0000313" key="4">
    <source>
        <dbReference type="EMBL" id="BCO29826.1"/>
    </source>
</evidence>
<feature type="signal peptide" evidence="3">
    <location>
        <begin position="1"/>
        <end position="19"/>
    </location>
</feature>
<dbReference type="PROSITE" id="PS50293">
    <property type="entry name" value="TPR_REGION"/>
    <property type="match status" value="1"/>
</dbReference>
<dbReference type="InterPro" id="IPR011990">
    <property type="entry name" value="TPR-like_helical_dom_sf"/>
</dbReference>
<feature type="compositionally biased region" description="Polar residues" evidence="2">
    <location>
        <begin position="163"/>
        <end position="185"/>
    </location>
</feature>
<feature type="compositionally biased region" description="Low complexity" evidence="2">
    <location>
        <begin position="262"/>
        <end position="283"/>
    </location>
</feature>
<dbReference type="SMART" id="SM00028">
    <property type="entry name" value="TPR"/>
    <property type="match status" value="1"/>
</dbReference>
<dbReference type="InterPro" id="IPR019734">
    <property type="entry name" value="TPR_rpt"/>
</dbReference>
<protein>
    <recommendedName>
        <fullName evidence="6">Tetratricopeptide repeat protein</fullName>
    </recommendedName>
</protein>
<evidence type="ECO:0000256" key="2">
    <source>
        <dbReference type="SAM" id="MobiDB-lite"/>
    </source>
</evidence>
<gene>
    <name evidence="4" type="ORF">MIZ03_4750</name>
</gene>
<accession>A0ABN6DG87</accession>
<keyword evidence="3" id="KW-0732">Signal</keyword>
<feature type="region of interest" description="Disordered" evidence="2">
    <location>
        <begin position="130"/>
        <end position="318"/>
    </location>
</feature>
<dbReference type="Pfam" id="PF00515">
    <property type="entry name" value="TPR_1"/>
    <property type="match status" value="1"/>
</dbReference>